<sequence>MKLQSSRLPVASIKGVLASSIAIMLAGCLSTGGEATSNDATGAGNGSEGQDGRAFSTVNVAFDPANQVLPFPTNLLFEADASAAKDGTINAPVADPEASSAALVQGLNELDGFSTIAPWRVAFTGDVDAASLQAGNTVRVFRMTTAANTYPERVQPTAVDRELAPDTEYRVQYNAEARELLIIPTRALDKGTSYTAVITKGVLDPDGALVGSPLQWSIAKGTNLLDQCDSPDRSDPALLQCTTNPAIAPLVEDSRFGLSRDDLLLGWGVTTQQQDDTFLAAAQAIKNNQLSMPGNGDTTCQTAICFLTIGSLLGQDAPKAPGDKAIVYPGTIQLPSFIATPENTDIWGNTPATDDAVLSTKWTCEAGSCNSDDARGLSNGDNAQAPQLTTWNTVPVVLAVPDPSASGVPARPAGGYPLVMFQHAIQQDRTNALAIASELAQKGFAVIAIDMPLHGLVRNQLPADDSRLALHAANLNDQLYNSPLNAARNIIPLKIERTYYLDLTGGEDDTADGVIDGSGAHFLNPSQPLTQRDTLRQGGLDLVSLAHYIRSGQMSQCGMADALLGEAGLLKTCNASRFNINLFNHVNFNELHFLGHSVGNIVAAPFLAQDPDIRSVAMLTPTGGIMETLAASDTIGPQLAAGLAESGVFPGTEDYFRFFAVVQAAIDSVDPLNHAQAIANPVDTDGESFARPVYLSQVVGNDGSEASPSDLVLPPSVGQNAPLAGSTPQANAMGLEFVSQSNLDNGIVTPSTRADGTTPQGLQIAVPFRFGAHSSPLLPDTLVDDPSSDDPDATVALPNGEEVHFEMQMQVADFFNTPSELTVIEEFIDVRL</sequence>
<evidence type="ECO:0000313" key="3">
    <source>
        <dbReference type="Proteomes" id="UP000070282"/>
    </source>
</evidence>
<dbReference type="InterPro" id="IPR029058">
    <property type="entry name" value="AB_hydrolase_fold"/>
</dbReference>
<name>A0A137S6N9_9GAMM</name>
<reference evidence="3" key="1">
    <citation type="submission" date="2015-12" db="EMBL/GenBank/DDBJ databases">
        <authorList>
            <person name="Lima A."/>
            <person name="Farahani Zayas N."/>
            <person name="Castro Da Silva M.A."/>
            <person name="Cabral A."/>
            <person name="Pessatti M.L."/>
        </authorList>
    </citation>
    <scope>NUCLEOTIDE SEQUENCE [LARGE SCALE GENOMIC DNA]</scope>
    <source>
        <strain evidence="3">LAMA 842</strain>
    </source>
</reference>
<dbReference type="Gene3D" id="3.40.50.1820">
    <property type="entry name" value="alpha/beta hydrolase"/>
    <property type="match status" value="1"/>
</dbReference>
<keyword evidence="1" id="KW-0732">Signal</keyword>
<protein>
    <submittedName>
        <fullName evidence="2">Uncharacterized protein</fullName>
    </submittedName>
</protein>
<accession>A0A137S6N9</accession>
<dbReference type="RefSeq" id="WP_197463854.1">
    <property type="nucleotide sequence ID" value="NZ_LOCO01000018.1"/>
</dbReference>
<dbReference type="SUPFAM" id="SSF53474">
    <property type="entry name" value="alpha/beta-Hydrolases"/>
    <property type="match status" value="1"/>
</dbReference>
<dbReference type="Proteomes" id="UP000070282">
    <property type="component" value="Unassembled WGS sequence"/>
</dbReference>
<keyword evidence="3" id="KW-1185">Reference proteome</keyword>
<dbReference type="PROSITE" id="PS51257">
    <property type="entry name" value="PROKAR_LIPOPROTEIN"/>
    <property type="match status" value="1"/>
</dbReference>
<evidence type="ECO:0000256" key="1">
    <source>
        <dbReference type="SAM" id="SignalP"/>
    </source>
</evidence>
<gene>
    <name evidence="2" type="ORF">J122_2975</name>
</gene>
<dbReference type="PATRIC" id="fig|1306954.6.peg.1255"/>
<evidence type="ECO:0000313" key="2">
    <source>
        <dbReference type="EMBL" id="KXO08085.1"/>
    </source>
</evidence>
<feature type="signal peptide" evidence="1">
    <location>
        <begin position="1"/>
        <end position="26"/>
    </location>
</feature>
<dbReference type="AlphaFoldDB" id="A0A137S6N9"/>
<feature type="chain" id="PRO_5007480279" evidence="1">
    <location>
        <begin position="27"/>
        <end position="832"/>
    </location>
</feature>
<proteinExistence type="predicted"/>
<dbReference type="EMBL" id="LOCO01000018">
    <property type="protein sequence ID" value="KXO08085.1"/>
    <property type="molecule type" value="Genomic_DNA"/>
</dbReference>
<comment type="caution">
    <text evidence="2">The sequence shown here is derived from an EMBL/GenBank/DDBJ whole genome shotgun (WGS) entry which is preliminary data.</text>
</comment>
<organism evidence="2 3">
    <name type="scientific">Marinobacter excellens LAMA 842</name>
    <dbReference type="NCBI Taxonomy" id="1306954"/>
    <lineage>
        <taxon>Bacteria</taxon>
        <taxon>Pseudomonadati</taxon>
        <taxon>Pseudomonadota</taxon>
        <taxon>Gammaproteobacteria</taxon>
        <taxon>Pseudomonadales</taxon>
        <taxon>Marinobacteraceae</taxon>
        <taxon>Marinobacter</taxon>
    </lineage>
</organism>